<dbReference type="Gene3D" id="2.60.40.2700">
    <property type="match status" value="2"/>
</dbReference>
<gene>
    <name evidence="1" type="ORF">D9V32_13915</name>
</gene>
<dbReference type="OrthoDB" id="614750at2"/>
<dbReference type="AlphaFoldDB" id="A0A3L7A234"/>
<accession>A0A3L7A234</accession>
<organism evidence="1 2">
    <name type="scientific">Mycetocola tolaasinivorans</name>
    <dbReference type="NCBI Taxonomy" id="76635"/>
    <lineage>
        <taxon>Bacteria</taxon>
        <taxon>Bacillati</taxon>
        <taxon>Actinomycetota</taxon>
        <taxon>Actinomycetes</taxon>
        <taxon>Micrococcales</taxon>
        <taxon>Microbacteriaceae</taxon>
        <taxon>Mycetocola</taxon>
    </lineage>
</organism>
<comment type="caution">
    <text evidence="1">The sequence shown here is derived from an EMBL/GenBank/DDBJ whole genome shotgun (WGS) entry which is preliminary data.</text>
</comment>
<protein>
    <submittedName>
        <fullName evidence="1">Uncharacterized protein</fullName>
    </submittedName>
</protein>
<proteinExistence type="predicted"/>
<name>A0A3L7A234_9MICO</name>
<dbReference type="RefSeq" id="WP_147440495.1">
    <property type="nucleotide sequence ID" value="NZ_RCUX01000012.1"/>
</dbReference>
<sequence>MRELQRPRLSRGSILALGVTATLLGSLFVSTPGAAYAAPAGAVSVSSAKKLATLSGSNPTISGSLASGSTLTANTGTWAAKPTFTYQWKRAGKNIAGATKRTYVSTTADRGKALTVTVTASKPGYTKAVRTSAARTVNNVLTKTPNPTISGSAKIGQTLTANPGTWAPSGVSLKYQWKRGGTAISGATGKTYRVTSADGGKTLTVTVTGSRAGYTSVSRTSSATAKVPSAQTGIGADATYRVGADIKAGTYITTGNPEFCYWARLSGYSGKVSDIIANHISTGQSIVTISATDTAFKSQSCGSWIRISDSKLTTLSTIQKNGTYVVGTQVKPGLYQSSSDPSKGCYWARLSGFGGSIYEIIDNDFSYTNRAFVRVEAGDKGFVTSGCGSWKRVGN</sequence>
<evidence type="ECO:0000313" key="1">
    <source>
        <dbReference type="EMBL" id="RLP74134.1"/>
    </source>
</evidence>
<reference evidence="1 2" key="1">
    <citation type="submission" date="2018-10" db="EMBL/GenBank/DDBJ databases">
        <authorList>
            <person name="Li J."/>
        </authorList>
    </citation>
    <scope>NUCLEOTIDE SEQUENCE [LARGE SCALE GENOMIC DNA]</scope>
    <source>
        <strain evidence="1 2">IF 016277</strain>
    </source>
</reference>
<keyword evidence="2" id="KW-1185">Reference proteome</keyword>
<dbReference type="Proteomes" id="UP000272503">
    <property type="component" value="Unassembled WGS sequence"/>
</dbReference>
<dbReference type="EMBL" id="RCUX01000012">
    <property type="protein sequence ID" value="RLP74134.1"/>
    <property type="molecule type" value="Genomic_DNA"/>
</dbReference>
<evidence type="ECO:0000313" key="2">
    <source>
        <dbReference type="Proteomes" id="UP000272503"/>
    </source>
</evidence>